<reference evidence="7" key="1">
    <citation type="submission" date="2025-08" db="UniProtKB">
        <authorList>
            <consortium name="RefSeq"/>
        </authorList>
    </citation>
    <scope>IDENTIFICATION</scope>
    <source>
        <tissue evidence="7">Whole sample</tissue>
    </source>
</reference>
<dbReference type="KEGG" id="cvn:111136237"/>
<keyword evidence="6" id="KW-1185">Reference proteome</keyword>
<evidence type="ECO:0000313" key="7">
    <source>
        <dbReference type="RefSeq" id="XP_022342652.1"/>
    </source>
</evidence>
<dbReference type="InterPro" id="IPR036291">
    <property type="entry name" value="NAD(P)-bd_dom_sf"/>
</dbReference>
<gene>
    <name evidence="7" type="primary">LOC111136237</name>
</gene>
<dbReference type="Proteomes" id="UP000694844">
    <property type="component" value="Chromosome 5"/>
</dbReference>
<dbReference type="CDD" id="cd05324">
    <property type="entry name" value="carb_red_PTCR-like_SDR_c"/>
    <property type="match status" value="1"/>
</dbReference>
<dbReference type="PANTHER" id="PTHR43963">
    <property type="entry name" value="CARBONYL REDUCTASE 1-RELATED"/>
    <property type="match status" value="1"/>
</dbReference>
<dbReference type="PROSITE" id="PS00061">
    <property type="entry name" value="ADH_SHORT"/>
    <property type="match status" value="1"/>
</dbReference>
<dbReference type="Gene3D" id="3.40.50.720">
    <property type="entry name" value="NAD(P)-binding Rossmann-like Domain"/>
    <property type="match status" value="1"/>
</dbReference>
<keyword evidence="2" id="KW-0521">NADP</keyword>
<dbReference type="Pfam" id="PF00106">
    <property type="entry name" value="adh_short"/>
    <property type="match status" value="1"/>
</dbReference>
<dbReference type="PRINTS" id="PR00080">
    <property type="entry name" value="SDRFAMILY"/>
</dbReference>
<dbReference type="InterPro" id="IPR020904">
    <property type="entry name" value="Sc_DH/Rdtase_CS"/>
</dbReference>
<dbReference type="PRINTS" id="PR00081">
    <property type="entry name" value="GDHRDH"/>
</dbReference>
<evidence type="ECO:0000256" key="2">
    <source>
        <dbReference type="ARBA" id="ARBA00022857"/>
    </source>
</evidence>
<dbReference type="EC" id="1.1.1.184" evidence="4"/>
<evidence type="ECO:0000313" key="6">
    <source>
        <dbReference type="Proteomes" id="UP000694844"/>
    </source>
</evidence>
<evidence type="ECO:0000256" key="1">
    <source>
        <dbReference type="ARBA" id="ARBA00006484"/>
    </source>
</evidence>
<evidence type="ECO:0000256" key="5">
    <source>
        <dbReference type="RuleBase" id="RU000363"/>
    </source>
</evidence>
<protein>
    <recommendedName>
        <fullName evidence="4">carbonyl reductase (NADPH)</fullName>
        <ecNumber evidence="4">1.1.1.184</ecNumber>
    </recommendedName>
</protein>
<name>A0A8B8ERW4_CRAVI</name>
<keyword evidence="3" id="KW-0560">Oxidoreductase</keyword>
<proteinExistence type="inferred from homology"/>
<dbReference type="PANTHER" id="PTHR43963:SF4">
    <property type="entry name" value="CARBONYL REDUCTASE (NADPH)"/>
    <property type="match status" value="1"/>
</dbReference>
<organism evidence="6 7">
    <name type="scientific">Crassostrea virginica</name>
    <name type="common">Eastern oyster</name>
    <dbReference type="NCBI Taxonomy" id="6565"/>
    <lineage>
        <taxon>Eukaryota</taxon>
        <taxon>Metazoa</taxon>
        <taxon>Spiralia</taxon>
        <taxon>Lophotrochozoa</taxon>
        <taxon>Mollusca</taxon>
        <taxon>Bivalvia</taxon>
        <taxon>Autobranchia</taxon>
        <taxon>Pteriomorphia</taxon>
        <taxon>Ostreida</taxon>
        <taxon>Ostreoidea</taxon>
        <taxon>Ostreidae</taxon>
        <taxon>Crassostrea</taxon>
    </lineage>
</organism>
<evidence type="ECO:0000256" key="4">
    <source>
        <dbReference type="ARBA" id="ARBA00026118"/>
    </source>
</evidence>
<dbReference type="InterPro" id="IPR045313">
    <property type="entry name" value="CBR1-like"/>
</dbReference>
<dbReference type="AlphaFoldDB" id="A0A8B8ERW4"/>
<dbReference type="GO" id="GO:0004090">
    <property type="term" value="F:carbonyl reductase (NADPH) activity"/>
    <property type="evidence" value="ECO:0007669"/>
    <property type="project" value="UniProtKB-EC"/>
</dbReference>
<dbReference type="SUPFAM" id="SSF51735">
    <property type="entry name" value="NAD(P)-binding Rossmann-fold domains"/>
    <property type="match status" value="1"/>
</dbReference>
<dbReference type="InterPro" id="IPR002347">
    <property type="entry name" value="SDR_fam"/>
</dbReference>
<accession>A0A8B8ERW4</accession>
<comment type="similarity">
    <text evidence="1 5">Belongs to the short-chain dehydrogenases/reductases (SDR) family.</text>
</comment>
<dbReference type="RefSeq" id="XP_022342652.1">
    <property type="nucleotide sequence ID" value="XM_022486944.1"/>
</dbReference>
<dbReference type="GeneID" id="111136237"/>
<sequence length="286" mass="31336">MLISRTDYRIMSKKVAVVTGSNKGIGYAIVRGLCKQFDGDVFLTSRKDDLGKEAIKSLNSEGLSPKFHQLDITDQASIGRLKDFLQNTYGGLDILVNNAGIAYKQDSTAPFAEQAEVTIKTNYFGTLAVCEALFPLLRPHARVVNVSSMVSTFTIKKCSEEVKSKFLNNKLSVAELTNLMNEFINAAKNGSHERKGYPSSAYGMSKIGVSVLTEIQHRLLSADPRDDIVINSCCPGYVDTDMTSHKGHKTIDQGADTPLYLALLLAGSKSPAGNFVSERKIKKWTE</sequence>
<evidence type="ECO:0000256" key="3">
    <source>
        <dbReference type="ARBA" id="ARBA00023002"/>
    </source>
</evidence>
<dbReference type="OrthoDB" id="7289984at2759"/>